<feature type="region of interest" description="Disordered" evidence="1">
    <location>
        <begin position="127"/>
        <end position="163"/>
    </location>
</feature>
<reference evidence="2 3" key="1">
    <citation type="submission" date="2017-08" db="EMBL/GenBank/DDBJ databases">
        <title>Infants hospitalized years apart are colonized by the same room-sourced microbial strains.</title>
        <authorList>
            <person name="Brooks B."/>
            <person name="Olm M.R."/>
            <person name="Firek B.A."/>
            <person name="Baker R."/>
            <person name="Thomas B.C."/>
            <person name="Morowitz M.J."/>
            <person name="Banfield J.F."/>
        </authorList>
    </citation>
    <scope>NUCLEOTIDE SEQUENCE [LARGE SCALE GENOMIC DNA]</scope>
    <source>
        <strain evidence="2">S2_003_000_R2_14</strain>
    </source>
</reference>
<dbReference type="SUPFAM" id="SSF160424">
    <property type="entry name" value="BH3703-like"/>
    <property type="match status" value="1"/>
</dbReference>
<dbReference type="Proteomes" id="UP000249061">
    <property type="component" value="Unassembled WGS sequence"/>
</dbReference>
<name>A0A2W5T012_9BACT</name>
<feature type="compositionally biased region" description="Basic residues" evidence="1">
    <location>
        <begin position="140"/>
        <end position="163"/>
    </location>
</feature>
<dbReference type="InterPro" id="IPR036170">
    <property type="entry name" value="YezG-like_sf"/>
</dbReference>
<proteinExistence type="predicted"/>
<evidence type="ECO:0000313" key="3">
    <source>
        <dbReference type="Proteomes" id="UP000249061"/>
    </source>
</evidence>
<dbReference type="EMBL" id="QFQP01000024">
    <property type="protein sequence ID" value="PZR08650.1"/>
    <property type="molecule type" value="Genomic_DNA"/>
</dbReference>
<organism evidence="2 3">
    <name type="scientific">Archangium gephyra</name>
    <dbReference type="NCBI Taxonomy" id="48"/>
    <lineage>
        <taxon>Bacteria</taxon>
        <taxon>Pseudomonadati</taxon>
        <taxon>Myxococcota</taxon>
        <taxon>Myxococcia</taxon>
        <taxon>Myxococcales</taxon>
        <taxon>Cystobacterineae</taxon>
        <taxon>Archangiaceae</taxon>
        <taxon>Archangium</taxon>
    </lineage>
</organism>
<evidence type="ECO:0000313" key="2">
    <source>
        <dbReference type="EMBL" id="PZR08650.1"/>
    </source>
</evidence>
<protein>
    <submittedName>
        <fullName evidence="2">Uncharacterized protein</fullName>
    </submittedName>
</protein>
<accession>A0A2W5T012</accession>
<gene>
    <name evidence="2" type="ORF">DI536_24410</name>
</gene>
<sequence>MAAKKKKKSELSFDVEKANALLNELGGLLVEDGAYEGHDWAGISLVVEFDDDAVSLSGYAYPEGKAHIAVVPENPEVFDVVEALRDVMAADGKGAWAGALVRITQPGPEIEMEFDYDGGQWEVGAEALRPESVAGPKAKAPAKKKAPAKAKKAAPKKKSKTKR</sequence>
<dbReference type="AlphaFoldDB" id="A0A2W5T012"/>
<comment type="caution">
    <text evidence="2">The sequence shown here is derived from an EMBL/GenBank/DDBJ whole genome shotgun (WGS) entry which is preliminary data.</text>
</comment>
<evidence type="ECO:0000256" key="1">
    <source>
        <dbReference type="SAM" id="MobiDB-lite"/>
    </source>
</evidence>